<protein>
    <recommendedName>
        <fullName evidence="6">TVP38/TMEM64 family membrane protein</fullName>
    </recommendedName>
</protein>
<keyword evidence="5 6" id="KW-0472">Membrane</keyword>
<dbReference type="RefSeq" id="WP_341402427.1">
    <property type="nucleotide sequence ID" value="NZ_JBBUKT010000001.1"/>
</dbReference>
<feature type="transmembrane region" description="Helical" evidence="6">
    <location>
        <begin position="20"/>
        <end position="44"/>
    </location>
</feature>
<feature type="transmembrane region" description="Helical" evidence="6">
    <location>
        <begin position="102"/>
        <end position="122"/>
    </location>
</feature>
<feature type="transmembrane region" description="Helical" evidence="6">
    <location>
        <begin position="128"/>
        <end position="149"/>
    </location>
</feature>
<keyword evidence="9" id="KW-1185">Reference proteome</keyword>
<dbReference type="Proteomes" id="UP001371305">
    <property type="component" value="Unassembled WGS sequence"/>
</dbReference>
<dbReference type="PANTHER" id="PTHR12677:SF59">
    <property type="entry name" value="GOLGI APPARATUS MEMBRANE PROTEIN TVP38-RELATED"/>
    <property type="match status" value="1"/>
</dbReference>
<comment type="subcellular location">
    <subcellularLocation>
        <location evidence="1 6">Cell membrane</location>
        <topology evidence="1 6">Multi-pass membrane protein</topology>
    </subcellularLocation>
</comment>
<dbReference type="EMBL" id="JBBUKT010000001">
    <property type="protein sequence ID" value="MEK7949048.1"/>
    <property type="molecule type" value="Genomic_DNA"/>
</dbReference>
<keyword evidence="3 6" id="KW-0812">Transmembrane</keyword>
<evidence type="ECO:0000259" key="7">
    <source>
        <dbReference type="Pfam" id="PF09335"/>
    </source>
</evidence>
<evidence type="ECO:0000313" key="8">
    <source>
        <dbReference type="EMBL" id="MEK7949048.1"/>
    </source>
</evidence>
<evidence type="ECO:0000256" key="2">
    <source>
        <dbReference type="ARBA" id="ARBA00022475"/>
    </source>
</evidence>
<evidence type="ECO:0000256" key="5">
    <source>
        <dbReference type="ARBA" id="ARBA00023136"/>
    </source>
</evidence>
<feature type="domain" description="VTT" evidence="7">
    <location>
        <begin position="35"/>
        <end position="151"/>
    </location>
</feature>
<evidence type="ECO:0000256" key="6">
    <source>
        <dbReference type="RuleBase" id="RU366058"/>
    </source>
</evidence>
<dbReference type="InterPro" id="IPR015414">
    <property type="entry name" value="TMEM64"/>
</dbReference>
<feature type="transmembrane region" description="Helical" evidence="6">
    <location>
        <begin position="50"/>
        <end position="72"/>
    </location>
</feature>
<keyword evidence="4 6" id="KW-1133">Transmembrane helix</keyword>
<dbReference type="InterPro" id="IPR032816">
    <property type="entry name" value="VTT_dom"/>
</dbReference>
<gene>
    <name evidence="8" type="ORF">WKV53_01000</name>
</gene>
<comment type="similarity">
    <text evidence="6">Belongs to the TVP38/TMEM64 family.</text>
</comment>
<accession>A0ABU9AMX3</accession>
<dbReference type="PANTHER" id="PTHR12677">
    <property type="entry name" value="GOLGI APPARATUS MEMBRANE PROTEIN TVP38-RELATED"/>
    <property type="match status" value="1"/>
</dbReference>
<reference evidence="8 9" key="1">
    <citation type="submission" date="2024-04" db="EMBL/GenBank/DDBJ databases">
        <title>Luteolibacter sp. isolated from soil.</title>
        <authorList>
            <person name="An J."/>
        </authorList>
    </citation>
    <scope>NUCLEOTIDE SEQUENCE [LARGE SCALE GENOMIC DNA]</scope>
    <source>
        <strain evidence="8 9">Y139</strain>
    </source>
</reference>
<feature type="transmembrane region" description="Helical" evidence="6">
    <location>
        <begin position="161"/>
        <end position="182"/>
    </location>
</feature>
<dbReference type="Pfam" id="PF09335">
    <property type="entry name" value="VTT_dom"/>
    <property type="match status" value="1"/>
</dbReference>
<evidence type="ECO:0000256" key="1">
    <source>
        <dbReference type="ARBA" id="ARBA00004651"/>
    </source>
</evidence>
<organism evidence="8 9">
    <name type="scientific">Luteolibacter soli</name>
    <dbReference type="NCBI Taxonomy" id="3135280"/>
    <lineage>
        <taxon>Bacteria</taxon>
        <taxon>Pseudomonadati</taxon>
        <taxon>Verrucomicrobiota</taxon>
        <taxon>Verrucomicrobiia</taxon>
        <taxon>Verrucomicrobiales</taxon>
        <taxon>Verrucomicrobiaceae</taxon>
        <taxon>Luteolibacter</taxon>
    </lineage>
</organism>
<evidence type="ECO:0000256" key="4">
    <source>
        <dbReference type="ARBA" id="ARBA00022989"/>
    </source>
</evidence>
<proteinExistence type="inferred from homology"/>
<keyword evidence="2 6" id="KW-1003">Cell membrane</keyword>
<evidence type="ECO:0000313" key="9">
    <source>
        <dbReference type="Proteomes" id="UP001371305"/>
    </source>
</evidence>
<name>A0ABU9AMX3_9BACT</name>
<sequence>MEQLLAWKDSLLEALRTAPLWMFLSGLVLLPLGPFPGSVLFVLAGVRFGAAAGFCIVMLAVAINMTLGYWLARRVVRSPLERWLTRRGVAIPRLAAGDEMKFLLLFRITPGMPLFIQNYVLGLAEVGFGRYLAVSLLAQVPYVLGFVWFGQALTQSSGWKILLAVAGVVALLLVISLLRSWLSRKQAVVPEE</sequence>
<comment type="caution">
    <text evidence="8">The sequence shown here is derived from an EMBL/GenBank/DDBJ whole genome shotgun (WGS) entry which is preliminary data.</text>
</comment>
<evidence type="ECO:0000256" key="3">
    <source>
        <dbReference type="ARBA" id="ARBA00022692"/>
    </source>
</evidence>